<evidence type="ECO:0000313" key="1">
    <source>
        <dbReference type="EMBL" id="KAB7732208.1"/>
    </source>
</evidence>
<dbReference type="Proteomes" id="UP000488299">
    <property type="component" value="Unassembled WGS sequence"/>
</dbReference>
<dbReference type="EMBL" id="WELI01000002">
    <property type="protein sequence ID" value="KAB7732208.1"/>
    <property type="molecule type" value="Genomic_DNA"/>
</dbReference>
<reference evidence="1 2" key="1">
    <citation type="submission" date="2019-10" db="EMBL/GenBank/DDBJ databases">
        <title>Rudanella paleaurantiibacter sp. nov., isolated from sludge.</title>
        <authorList>
            <person name="Xu S.Q."/>
        </authorList>
    </citation>
    <scope>NUCLEOTIDE SEQUENCE [LARGE SCALE GENOMIC DNA]</scope>
    <source>
        <strain evidence="1 2">HX-22-17</strain>
    </source>
</reference>
<dbReference type="InterPro" id="IPR020039">
    <property type="entry name" value="PseF"/>
</dbReference>
<dbReference type="Gene3D" id="3.90.550.10">
    <property type="entry name" value="Spore Coat Polysaccharide Biosynthesis Protein SpsA, Chain A"/>
    <property type="match status" value="1"/>
</dbReference>
<keyword evidence="1" id="KW-0548">Nucleotidyltransferase</keyword>
<organism evidence="1 2">
    <name type="scientific">Rudanella paleaurantiibacter</name>
    <dbReference type="NCBI Taxonomy" id="2614655"/>
    <lineage>
        <taxon>Bacteria</taxon>
        <taxon>Pseudomonadati</taxon>
        <taxon>Bacteroidota</taxon>
        <taxon>Cytophagia</taxon>
        <taxon>Cytophagales</taxon>
        <taxon>Cytophagaceae</taxon>
        <taxon>Rudanella</taxon>
    </lineage>
</organism>
<name>A0A7J5U3J9_9BACT</name>
<dbReference type="CDD" id="cd02513">
    <property type="entry name" value="CMP-NeuAc_Synthase"/>
    <property type="match status" value="1"/>
</dbReference>
<protein>
    <submittedName>
        <fullName evidence="1">Pseudaminic acid cytidylyltransferase</fullName>
        <ecNumber evidence="1">2.7.7.81</ecNumber>
    </submittedName>
</protein>
<dbReference type="PANTHER" id="PTHR21485">
    <property type="entry name" value="HAD SUPERFAMILY MEMBERS CMAS AND KDSC"/>
    <property type="match status" value="1"/>
</dbReference>
<comment type="caution">
    <text evidence="1">The sequence shown here is derived from an EMBL/GenBank/DDBJ whole genome shotgun (WGS) entry which is preliminary data.</text>
</comment>
<dbReference type="InterPro" id="IPR029044">
    <property type="entry name" value="Nucleotide-diphossugar_trans"/>
</dbReference>
<dbReference type="SUPFAM" id="SSF53448">
    <property type="entry name" value="Nucleotide-diphospho-sugar transferases"/>
    <property type="match status" value="1"/>
</dbReference>
<keyword evidence="2" id="KW-1185">Reference proteome</keyword>
<sequence>MNNVAIITARGGSKRIPRKNIRPFLGKPIIAYVIEAALQSGLFNEVMVSTDDAEIADVARQYGAAVPFMRSAENADDYATTVDVILEVLDAYRAQGREFKHVCCLYPTSPFVTIDILQRTHDALIEKGVAIIYPLQRFHFPIQRAFFLNDKGLIDWADPAAFLKRSQDLKVAYHDAGQFYWFDTTPLLAHRQLTGLPAGGVEISEMQAHDIDSEEDWKIAEFKYLLLKQQQSNI</sequence>
<dbReference type="AlphaFoldDB" id="A0A7J5U3J9"/>
<keyword evidence="1" id="KW-0808">Transferase</keyword>
<evidence type="ECO:0000313" key="2">
    <source>
        <dbReference type="Proteomes" id="UP000488299"/>
    </source>
</evidence>
<dbReference type="InterPro" id="IPR050793">
    <property type="entry name" value="CMP-NeuNAc_synthase"/>
</dbReference>
<accession>A0A7J5U3J9</accession>
<dbReference type="GO" id="GO:0008781">
    <property type="term" value="F:N-acylneuraminate cytidylyltransferase activity"/>
    <property type="evidence" value="ECO:0007669"/>
    <property type="project" value="TreeGrafter"/>
</dbReference>
<dbReference type="PANTHER" id="PTHR21485:SF6">
    <property type="entry name" value="N-ACYLNEURAMINATE CYTIDYLYLTRANSFERASE-RELATED"/>
    <property type="match status" value="1"/>
</dbReference>
<dbReference type="InterPro" id="IPR003329">
    <property type="entry name" value="Cytidylyl_trans"/>
</dbReference>
<gene>
    <name evidence="1" type="primary">pseF</name>
    <name evidence="1" type="ORF">F5984_08365</name>
</gene>
<dbReference type="RefSeq" id="WP_152123774.1">
    <property type="nucleotide sequence ID" value="NZ_WELI01000002.1"/>
</dbReference>
<dbReference type="Pfam" id="PF02348">
    <property type="entry name" value="CTP_transf_3"/>
    <property type="match status" value="1"/>
</dbReference>
<dbReference type="NCBIfam" id="TIGR03584">
    <property type="entry name" value="PseF"/>
    <property type="match status" value="1"/>
</dbReference>
<proteinExistence type="predicted"/>
<dbReference type="EC" id="2.7.7.81" evidence="1"/>